<keyword evidence="2" id="KW-1185">Reference proteome</keyword>
<reference evidence="1 2" key="1">
    <citation type="submission" date="2020-08" db="EMBL/GenBank/DDBJ databases">
        <title>Functional genomics of gut bacteria from endangered species of beetles.</title>
        <authorList>
            <person name="Carlos-Shanley C."/>
        </authorList>
    </citation>
    <scope>NUCLEOTIDE SEQUENCE [LARGE SCALE GENOMIC DNA]</scope>
    <source>
        <strain evidence="1 2">S00124</strain>
    </source>
</reference>
<comment type="caution">
    <text evidence="1">The sequence shown here is derived from an EMBL/GenBank/DDBJ whole genome shotgun (WGS) entry which is preliminary data.</text>
</comment>
<protein>
    <submittedName>
        <fullName evidence="1">Uncharacterized protein</fullName>
    </submittedName>
</protein>
<dbReference type="EMBL" id="JACHKZ010000019">
    <property type="protein sequence ID" value="MBB6578855.1"/>
    <property type="molecule type" value="Genomic_DNA"/>
</dbReference>
<organism evidence="1 2">
    <name type="scientific">Comamonas odontotermitis</name>
    <dbReference type="NCBI Taxonomy" id="379895"/>
    <lineage>
        <taxon>Bacteria</taxon>
        <taxon>Pseudomonadati</taxon>
        <taxon>Pseudomonadota</taxon>
        <taxon>Betaproteobacteria</taxon>
        <taxon>Burkholderiales</taxon>
        <taxon>Comamonadaceae</taxon>
        <taxon>Comamonas</taxon>
    </lineage>
</organism>
<name>A0ABR6RI64_9BURK</name>
<evidence type="ECO:0000313" key="2">
    <source>
        <dbReference type="Proteomes" id="UP000562492"/>
    </source>
</evidence>
<gene>
    <name evidence="1" type="ORF">HNP33_002957</name>
</gene>
<dbReference type="Proteomes" id="UP000562492">
    <property type="component" value="Unassembled WGS sequence"/>
</dbReference>
<proteinExistence type="predicted"/>
<sequence>MQQSPFDLKTGVEIDYKKWFISDNSKNNFFPKELWRLLMKSIANKIAEDQPDCVQRMKETKDFTPWISLSGMEFRFSEDVRSLIICRGDYRLSFKAVRKFIKSERVKDFDAIVKSLAAAR</sequence>
<accession>A0ABR6RI64</accession>
<evidence type="ECO:0000313" key="1">
    <source>
        <dbReference type="EMBL" id="MBB6578855.1"/>
    </source>
</evidence>